<dbReference type="SUPFAM" id="SSF53383">
    <property type="entry name" value="PLP-dependent transferases"/>
    <property type="match status" value="1"/>
</dbReference>
<protein>
    <recommendedName>
        <fullName evidence="3">cysteine desulfurase</fullName>
        <ecNumber evidence="3">2.8.1.7</ecNumber>
    </recommendedName>
</protein>
<dbReference type="Pfam" id="PF00266">
    <property type="entry name" value="Aminotran_5"/>
    <property type="match status" value="1"/>
</dbReference>
<organism evidence="12 13">
    <name type="scientific">Persicobacter psychrovividus</name>
    <dbReference type="NCBI Taxonomy" id="387638"/>
    <lineage>
        <taxon>Bacteria</taxon>
        <taxon>Pseudomonadati</taxon>
        <taxon>Bacteroidota</taxon>
        <taxon>Cytophagia</taxon>
        <taxon>Cytophagales</taxon>
        <taxon>Persicobacteraceae</taxon>
        <taxon>Persicobacter</taxon>
    </lineage>
</organism>
<evidence type="ECO:0000259" key="11">
    <source>
        <dbReference type="Pfam" id="PF00266"/>
    </source>
</evidence>
<keyword evidence="4" id="KW-0808">Transferase</keyword>
<name>A0ABM7VB37_9BACT</name>
<proteinExistence type="inferred from homology"/>
<evidence type="ECO:0000313" key="13">
    <source>
        <dbReference type="Proteomes" id="UP001354989"/>
    </source>
</evidence>
<keyword evidence="8" id="KW-0411">Iron-sulfur</keyword>
<dbReference type="InterPro" id="IPR016454">
    <property type="entry name" value="Cysteine_dSase"/>
</dbReference>
<evidence type="ECO:0000256" key="4">
    <source>
        <dbReference type="ARBA" id="ARBA00022679"/>
    </source>
</evidence>
<evidence type="ECO:0000256" key="5">
    <source>
        <dbReference type="ARBA" id="ARBA00022723"/>
    </source>
</evidence>
<comment type="catalytic activity">
    <reaction evidence="9">
        <text>(sulfur carrier)-H + L-cysteine = (sulfur carrier)-SH + L-alanine</text>
        <dbReference type="Rhea" id="RHEA:43892"/>
        <dbReference type="Rhea" id="RHEA-COMP:14737"/>
        <dbReference type="Rhea" id="RHEA-COMP:14739"/>
        <dbReference type="ChEBI" id="CHEBI:29917"/>
        <dbReference type="ChEBI" id="CHEBI:35235"/>
        <dbReference type="ChEBI" id="CHEBI:57972"/>
        <dbReference type="ChEBI" id="CHEBI:64428"/>
        <dbReference type="EC" id="2.8.1.7"/>
    </reaction>
</comment>
<sequence>MKVYFDNAATTPVAPAVFEAMIPFLRDHFGNPNSMHAHGRESRSAVERARKVVAKLLGAAPSEIIFTSGGTESDNTAIKGAVKAYGLKHIITTAIEHHAVLHTVEELEQEGLISCHFVKLKEHGAVDMDHLQELLKSYGTSALVTLMHGNNEVGNLLDIEKVGHLCKEHGAKFHTDAVQTVGHYPFNLQESNIDFLAASAHKFNGPKGVGVLYIKKDQKIGPFIQGGGQERGMRGGTENVASIVGLAEALSLAHHDMAQDRAHAEQLKSHMINALQQKMDGVTFNGQSGALDQSLYGVLNVCLPSTKDAGMLLFSLDLKGISASGGSACSAGALTGSHVLTAIGVPSDQPSIRFSFGKYNTIEEANYVIEQLMGIL</sequence>
<keyword evidence="6" id="KW-0663">Pyridoxal phosphate</keyword>
<feature type="domain" description="Aminotransferase class V" evidence="11">
    <location>
        <begin position="3"/>
        <end position="366"/>
    </location>
</feature>
<dbReference type="Proteomes" id="UP001354989">
    <property type="component" value="Chromosome"/>
</dbReference>
<evidence type="ECO:0000256" key="10">
    <source>
        <dbReference type="RuleBase" id="RU004504"/>
    </source>
</evidence>
<evidence type="ECO:0000256" key="6">
    <source>
        <dbReference type="ARBA" id="ARBA00022898"/>
    </source>
</evidence>
<dbReference type="PANTHER" id="PTHR11601">
    <property type="entry name" value="CYSTEINE DESULFURYLASE FAMILY MEMBER"/>
    <property type="match status" value="1"/>
</dbReference>
<reference evidence="12 13" key="1">
    <citation type="submission" date="2021-12" db="EMBL/GenBank/DDBJ databases">
        <title>Genome sequencing of bacteria with rrn-lacking chromosome and rrn-plasmid.</title>
        <authorList>
            <person name="Anda M."/>
            <person name="Iwasaki W."/>
        </authorList>
    </citation>
    <scope>NUCLEOTIDE SEQUENCE [LARGE SCALE GENOMIC DNA]</scope>
    <source>
        <strain evidence="12 13">NBRC 101262</strain>
    </source>
</reference>
<evidence type="ECO:0000256" key="8">
    <source>
        <dbReference type="ARBA" id="ARBA00023014"/>
    </source>
</evidence>
<evidence type="ECO:0000256" key="2">
    <source>
        <dbReference type="ARBA" id="ARBA00006490"/>
    </source>
</evidence>
<comment type="similarity">
    <text evidence="2">Belongs to the class-V pyridoxal-phosphate-dependent aminotransferase family. NifS/IscS subfamily.</text>
</comment>
<dbReference type="Gene3D" id="1.10.260.50">
    <property type="match status" value="1"/>
</dbReference>
<gene>
    <name evidence="12" type="ORF">PEPS_02030</name>
</gene>
<evidence type="ECO:0000256" key="3">
    <source>
        <dbReference type="ARBA" id="ARBA00012239"/>
    </source>
</evidence>
<evidence type="ECO:0000256" key="1">
    <source>
        <dbReference type="ARBA" id="ARBA00001933"/>
    </source>
</evidence>
<dbReference type="InterPro" id="IPR015424">
    <property type="entry name" value="PyrdxlP-dep_Trfase"/>
</dbReference>
<dbReference type="Gene3D" id="3.90.1150.10">
    <property type="entry name" value="Aspartate Aminotransferase, domain 1"/>
    <property type="match status" value="1"/>
</dbReference>
<evidence type="ECO:0000256" key="9">
    <source>
        <dbReference type="ARBA" id="ARBA00050776"/>
    </source>
</evidence>
<keyword evidence="13" id="KW-1185">Reference proteome</keyword>
<dbReference type="RefSeq" id="WP_332919865.1">
    <property type="nucleotide sequence ID" value="NZ_AP025292.1"/>
</dbReference>
<accession>A0ABM7VB37</accession>
<keyword evidence="7" id="KW-0408">Iron</keyword>
<dbReference type="EMBL" id="AP025292">
    <property type="protein sequence ID" value="BDC97922.1"/>
    <property type="molecule type" value="Genomic_DNA"/>
</dbReference>
<dbReference type="PROSITE" id="PS00595">
    <property type="entry name" value="AA_TRANSFER_CLASS_5"/>
    <property type="match status" value="1"/>
</dbReference>
<dbReference type="InterPro" id="IPR000192">
    <property type="entry name" value="Aminotrans_V_dom"/>
</dbReference>
<dbReference type="PIRSF" id="PIRSF005572">
    <property type="entry name" value="NifS"/>
    <property type="match status" value="1"/>
</dbReference>
<dbReference type="InterPro" id="IPR015421">
    <property type="entry name" value="PyrdxlP-dep_Trfase_major"/>
</dbReference>
<dbReference type="EC" id="2.8.1.7" evidence="3"/>
<dbReference type="Gene3D" id="3.40.640.10">
    <property type="entry name" value="Type I PLP-dependent aspartate aminotransferase-like (Major domain)"/>
    <property type="match status" value="1"/>
</dbReference>
<comment type="cofactor">
    <cofactor evidence="1 10">
        <name>pyridoxal 5'-phosphate</name>
        <dbReference type="ChEBI" id="CHEBI:597326"/>
    </cofactor>
</comment>
<keyword evidence="5" id="KW-0479">Metal-binding</keyword>
<dbReference type="InterPro" id="IPR020578">
    <property type="entry name" value="Aminotrans_V_PyrdxlP_BS"/>
</dbReference>
<evidence type="ECO:0000256" key="7">
    <source>
        <dbReference type="ARBA" id="ARBA00023004"/>
    </source>
</evidence>
<dbReference type="PANTHER" id="PTHR11601:SF34">
    <property type="entry name" value="CYSTEINE DESULFURASE"/>
    <property type="match status" value="1"/>
</dbReference>
<evidence type="ECO:0000313" key="12">
    <source>
        <dbReference type="EMBL" id="BDC97922.1"/>
    </source>
</evidence>
<dbReference type="InterPro" id="IPR015422">
    <property type="entry name" value="PyrdxlP-dep_Trfase_small"/>
</dbReference>